<organism evidence="1 2">
    <name type="scientific">Hyalomma asiaticum</name>
    <name type="common">Tick</name>
    <dbReference type="NCBI Taxonomy" id="266040"/>
    <lineage>
        <taxon>Eukaryota</taxon>
        <taxon>Metazoa</taxon>
        <taxon>Ecdysozoa</taxon>
        <taxon>Arthropoda</taxon>
        <taxon>Chelicerata</taxon>
        <taxon>Arachnida</taxon>
        <taxon>Acari</taxon>
        <taxon>Parasitiformes</taxon>
        <taxon>Ixodida</taxon>
        <taxon>Ixodoidea</taxon>
        <taxon>Ixodidae</taxon>
        <taxon>Hyalomminae</taxon>
        <taxon>Hyalomma</taxon>
    </lineage>
</organism>
<evidence type="ECO:0000313" key="2">
    <source>
        <dbReference type="Proteomes" id="UP000821845"/>
    </source>
</evidence>
<dbReference type="Proteomes" id="UP000821845">
    <property type="component" value="Chromosome 5"/>
</dbReference>
<name>A0ACB7S722_HYAAI</name>
<protein>
    <submittedName>
        <fullName evidence="1">Uncharacterized protein</fullName>
    </submittedName>
</protein>
<keyword evidence="2" id="KW-1185">Reference proteome</keyword>
<comment type="caution">
    <text evidence="1">The sequence shown here is derived from an EMBL/GenBank/DDBJ whole genome shotgun (WGS) entry which is preliminary data.</text>
</comment>
<sequence>MDLHHGGLLLDLPGCKFPKYSTFHWTMRLVSLLDSSTTQMCSKPAVVYLSGSSIMLNRRLLRERYGLTADQLVCTSREIMRSTGVSIPDAHYFKAPPRQVTFGKALSEEYVEVSCGTNSTILFKEYFMIPLNKSKDQYLKPGQLSVLVLGLDSTSRLNFNRRLTKTRRYLMTELKAFEFLGYNKVGENSFPNQMPLLTGMSGPNVLSIYHEAYFDSLPHLWRAYKTRGYTTLFVEEMAYAGLFTFPDLKGFASPPADYYPRPFILALDTEVKHAPALCAGSRLKSGVFLDYVRNVLSAVSKSFAYVWISDIPHENHTSLSTLDDPLEGFLRDLTSVGLLERTALLFLSDHGVRYGSIRMTEAGRHEDLTPFAFLALPAWFLREHPDAAVHLETNQRRLITAYDFHATLLSLADLPSLRARPMLKGLSLLGPVPPQRSCSDAFVPKHFCACLGSRGRVNNAAQANALGHFSVTYMNVQAGLHFPHLCHMWSLASVDEAEVLGGEVAGKVLFRLRLTTTPTAHFEIYGTIRNSTREARRVIFIQRLDKYGNETTCLPLSRWQHLCKCK</sequence>
<proteinExistence type="predicted"/>
<accession>A0ACB7S722</accession>
<reference evidence="1" key="1">
    <citation type="submission" date="2020-05" db="EMBL/GenBank/DDBJ databases">
        <title>Large-scale comparative analyses of tick genomes elucidate their genetic diversity and vector capacities.</title>
        <authorList>
            <person name="Jia N."/>
            <person name="Wang J."/>
            <person name="Shi W."/>
            <person name="Du L."/>
            <person name="Sun Y."/>
            <person name="Zhan W."/>
            <person name="Jiang J."/>
            <person name="Wang Q."/>
            <person name="Zhang B."/>
            <person name="Ji P."/>
            <person name="Sakyi L.B."/>
            <person name="Cui X."/>
            <person name="Yuan T."/>
            <person name="Jiang B."/>
            <person name="Yang W."/>
            <person name="Lam T.T.-Y."/>
            <person name="Chang Q."/>
            <person name="Ding S."/>
            <person name="Wang X."/>
            <person name="Zhu J."/>
            <person name="Ruan X."/>
            <person name="Zhao L."/>
            <person name="Wei J."/>
            <person name="Que T."/>
            <person name="Du C."/>
            <person name="Cheng J."/>
            <person name="Dai P."/>
            <person name="Han X."/>
            <person name="Huang E."/>
            <person name="Gao Y."/>
            <person name="Liu J."/>
            <person name="Shao H."/>
            <person name="Ye R."/>
            <person name="Li L."/>
            <person name="Wei W."/>
            <person name="Wang X."/>
            <person name="Wang C."/>
            <person name="Yang T."/>
            <person name="Huo Q."/>
            <person name="Li W."/>
            <person name="Guo W."/>
            <person name="Chen H."/>
            <person name="Zhou L."/>
            <person name="Ni X."/>
            <person name="Tian J."/>
            <person name="Zhou Y."/>
            <person name="Sheng Y."/>
            <person name="Liu T."/>
            <person name="Pan Y."/>
            <person name="Xia L."/>
            <person name="Li J."/>
            <person name="Zhao F."/>
            <person name="Cao W."/>
        </authorList>
    </citation>
    <scope>NUCLEOTIDE SEQUENCE</scope>
    <source>
        <strain evidence="1">Hyas-2018</strain>
    </source>
</reference>
<gene>
    <name evidence="1" type="ORF">HPB50_006440</name>
</gene>
<evidence type="ECO:0000313" key="1">
    <source>
        <dbReference type="EMBL" id="KAH6929877.1"/>
    </source>
</evidence>
<dbReference type="EMBL" id="CM023485">
    <property type="protein sequence ID" value="KAH6929877.1"/>
    <property type="molecule type" value="Genomic_DNA"/>
</dbReference>